<dbReference type="GO" id="GO:0003677">
    <property type="term" value="F:DNA binding"/>
    <property type="evidence" value="ECO:0007669"/>
    <property type="project" value="UniProtKB-KW"/>
</dbReference>
<dbReference type="SUPFAM" id="SSF47823">
    <property type="entry name" value="lambda integrase-like, N-terminal domain"/>
    <property type="match status" value="1"/>
</dbReference>
<reference evidence="3 4" key="1">
    <citation type="journal article" date="2015" name="Genome Biol. Evol.">
        <title>Comparative Genomics of a Bacterivorous Green Alga Reveals Evolutionary Causalities and Consequences of Phago-Mixotrophic Mode of Nutrition.</title>
        <authorList>
            <person name="Burns J.A."/>
            <person name="Paasch A."/>
            <person name="Narechania A."/>
            <person name="Kim E."/>
        </authorList>
    </citation>
    <scope>NUCLEOTIDE SEQUENCE [LARGE SCALE GENOMIC DNA]</scope>
    <source>
        <strain evidence="3 4">PLY_AMNH</strain>
    </source>
</reference>
<evidence type="ECO:0000313" key="4">
    <source>
        <dbReference type="Proteomes" id="UP001190700"/>
    </source>
</evidence>
<dbReference type="Gene3D" id="1.10.150.130">
    <property type="match status" value="1"/>
</dbReference>
<dbReference type="InterPro" id="IPR010998">
    <property type="entry name" value="Integrase_recombinase_N"/>
</dbReference>
<name>A0AAE0H0R6_9CHLO</name>
<sequence>MFRISASRVQVYWPIDDAWYSNTVGNTADSRNRVAYGNGDMAHLDMSKEKYKSSHTELAVQMQSAALDSKMIGNYRPKVKAFIDFCDSEGRQWLPAEEATVRLYIAHLLAKGTVQAASMQLYLSPINNHHEDTGFRGPTKGRGVSRAVKGMASMQVEAAAAAGEERTSVHLSGVYFRHLWPAGHGEPACGGSWAEQLLAAAVEPGKIQSAQANDWVQKGLGKLGRRARSKAGAVAAEGEKKAGPGYGPDLDRPHLPIGTHWVSSAIQGAQREAPPLLEMGYGRSEQLPARPHSGPGAGAGDQQDSGDE</sequence>
<dbReference type="Proteomes" id="UP001190700">
    <property type="component" value="Unassembled WGS sequence"/>
</dbReference>
<organism evidence="3 4">
    <name type="scientific">Cymbomonas tetramitiformis</name>
    <dbReference type="NCBI Taxonomy" id="36881"/>
    <lineage>
        <taxon>Eukaryota</taxon>
        <taxon>Viridiplantae</taxon>
        <taxon>Chlorophyta</taxon>
        <taxon>Pyramimonadophyceae</taxon>
        <taxon>Pyramimonadales</taxon>
        <taxon>Pyramimonadaceae</taxon>
        <taxon>Cymbomonas</taxon>
    </lineage>
</organism>
<dbReference type="EMBL" id="LGRX02000663">
    <property type="protein sequence ID" value="KAK3287857.1"/>
    <property type="molecule type" value="Genomic_DNA"/>
</dbReference>
<dbReference type="AlphaFoldDB" id="A0AAE0H0R6"/>
<proteinExistence type="predicted"/>
<gene>
    <name evidence="3" type="ORF">CYMTET_4648</name>
</gene>
<evidence type="ECO:0000313" key="3">
    <source>
        <dbReference type="EMBL" id="KAK3287857.1"/>
    </source>
</evidence>
<evidence type="ECO:0000256" key="2">
    <source>
        <dbReference type="SAM" id="MobiDB-lite"/>
    </source>
</evidence>
<keyword evidence="4" id="KW-1185">Reference proteome</keyword>
<evidence type="ECO:0000256" key="1">
    <source>
        <dbReference type="ARBA" id="ARBA00023125"/>
    </source>
</evidence>
<accession>A0AAE0H0R6</accession>
<feature type="region of interest" description="Disordered" evidence="2">
    <location>
        <begin position="265"/>
        <end position="308"/>
    </location>
</feature>
<comment type="caution">
    <text evidence="3">The sequence shown here is derived from an EMBL/GenBank/DDBJ whole genome shotgun (WGS) entry which is preliminary data.</text>
</comment>
<protein>
    <submittedName>
        <fullName evidence="3">Uncharacterized protein</fullName>
    </submittedName>
</protein>
<keyword evidence="1" id="KW-0238">DNA-binding</keyword>